<name>A0A9C7UMN9_9RHOD</name>
<dbReference type="Proteomes" id="UP001061958">
    <property type="component" value="Unassembled WGS sequence"/>
</dbReference>
<dbReference type="OrthoDB" id="4983at2759"/>
<evidence type="ECO:0008006" key="4">
    <source>
        <dbReference type="Google" id="ProtNLM"/>
    </source>
</evidence>
<dbReference type="Pfam" id="PF01722">
    <property type="entry name" value="BolA"/>
    <property type="match status" value="1"/>
</dbReference>
<dbReference type="AlphaFoldDB" id="A0A9C7UMN9"/>
<evidence type="ECO:0000313" key="2">
    <source>
        <dbReference type="EMBL" id="GJQ08797.1"/>
    </source>
</evidence>
<dbReference type="EMBL" id="BQMJ01000004">
    <property type="protein sequence ID" value="GJQ08797.1"/>
    <property type="molecule type" value="Genomic_DNA"/>
</dbReference>
<organism evidence="2 3">
    <name type="scientific">Galdieria partita</name>
    <dbReference type="NCBI Taxonomy" id="83374"/>
    <lineage>
        <taxon>Eukaryota</taxon>
        <taxon>Rhodophyta</taxon>
        <taxon>Bangiophyceae</taxon>
        <taxon>Galdieriales</taxon>
        <taxon>Galdieriaceae</taxon>
        <taxon>Galdieria</taxon>
    </lineage>
</organism>
<dbReference type="Gene3D" id="3.10.20.90">
    <property type="entry name" value="Phosphatidylinositol 3-kinase Catalytic Subunit, Chain A, domain 1"/>
    <property type="match status" value="1"/>
</dbReference>
<dbReference type="PANTHER" id="PTHR46230">
    <property type="match status" value="1"/>
</dbReference>
<comment type="similarity">
    <text evidence="1">Belongs to the BolA/IbaG family.</text>
</comment>
<proteinExistence type="inferred from homology"/>
<dbReference type="GO" id="GO:0016226">
    <property type="term" value="P:iron-sulfur cluster assembly"/>
    <property type="evidence" value="ECO:0007669"/>
    <property type="project" value="TreeGrafter"/>
</dbReference>
<comment type="caution">
    <text evidence="2">The sequence shown here is derived from an EMBL/GenBank/DDBJ whole genome shotgun (WGS) entry which is preliminary data.</text>
</comment>
<dbReference type="SUPFAM" id="SSF82657">
    <property type="entry name" value="BolA-like"/>
    <property type="match status" value="1"/>
</dbReference>
<dbReference type="InterPro" id="IPR002634">
    <property type="entry name" value="BolA"/>
</dbReference>
<evidence type="ECO:0000256" key="1">
    <source>
        <dbReference type="RuleBase" id="RU003860"/>
    </source>
</evidence>
<sequence>MWTGRISFLWSCSTLLRRAPKKPFIIKRVGFIRYLQVLPYNVKTSSSLSTVWKQGPFVTFMSSSDNTVVERVEQKLREALNPKYLQVVPAFDDPNGSHVSIRVVSEKFENLTSLKRHQLVYKAIWEELQGPVHAVDSIEAKTPKEVEQS</sequence>
<keyword evidence="3" id="KW-1185">Reference proteome</keyword>
<accession>A0A9C7UMN9</accession>
<dbReference type="PANTHER" id="PTHR46230:SF4">
    <property type="entry name" value="PROTEIN BOLA4, CHLOROPLASTIC_MITOCHONDRIAL"/>
    <property type="match status" value="1"/>
</dbReference>
<reference evidence="2" key="1">
    <citation type="journal article" date="2022" name="Proc. Natl. Acad. Sci. U.S.A.">
        <title>Life cycle and functional genomics of the unicellular red alga Galdieria for elucidating algal and plant evolution and industrial use.</title>
        <authorList>
            <person name="Hirooka S."/>
            <person name="Itabashi T."/>
            <person name="Ichinose T.M."/>
            <person name="Onuma R."/>
            <person name="Fujiwara T."/>
            <person name="Yamashita S."/>
            <person name="Jong L.W."/>
            <person name="Tomita R."/>
            <person name="Iwane A.H."/>
            <person name="Miyagishima S.Y."/>
        </authorList>
    </citation>
    <scope>NUCLEOTIDE SEQUENCE</scope>
    <source>
        <strain evidence="2">NBRC 102759</strain>
    </source>
</reference>
<protein>
    <recommendedName>
        <fullName evidence="4">BolA-like protein</fullName>
    </recommendedName>
</protein>
<dbReference type="InterPro" id="IPR036065">
    <property type="entry name" value="BolA-like_sf"/>
</dbReference>
<gene>
    <name evidence="2" type="ORF">GpartN1_g588.t1</name>
</gene>
<evidence type="ECO:0000313" key="3">
    <source>
        <dbReference type="Proteomes" id="UP001061958"/>
    </source>
</evidence>
<reference evidence="2" key="2">
    <citation type="submission" date="2022-01" db="EMBL/GenBank/DDBJ databases">
        <authorList>
            <person name="Hirooka S."/>
            <person name="Miyagishima S.Y."/>
        </authorList>
    </citation>
    <scope>NUCLEOTIDE SEQUENCE</scope>
    <source>
        <strain evidence="2">NBRC 102759</strain>
    </source>
</reference>